<feature type="non-terminal residue" evidence="1">
    <location>
        <position position="1"/>
    </location>
</feature>
<dbReference type="AlphaFoldDB" id="A0A382R5M5"/>
<dbReference type="EMBL" id="UINC01118897">
    <property type="protein sequence ID" value="SVC92338.1"/>
    <property type="molecule type" value="Genomic_DNA"/>
</dbReference>
<proteinExistence type="predicted"/>
<reference evidence="1" key="1">
    <citation type="submission" date="2018-05" db="EMBL/GenBank/DDBJ databases">
        <authorList>
            <person name="Lanie J.A."/>
            <person name="Ng W.-L."/>
            <person name="Kazmierczak K.M."/>
            <person name="Andrzejewski T.M."/>
            <person name="Davidsen T.M."/>
            <person name="Wayne K.J."/>
            <person name="Tettelin H."/>
            <person name="Glass J.I."/>
            <person name="Rusch D."/>
            <person name="Podicherti R."/>
            <person name="Tsui H.-C.T."/>
            <person name="Winkler M.E."/>
        </authorList>
    </citation>
    <scope>NUCLEOTIDE SEQUENCE</scope>
</reference>
<sequence length="42" mass="4861">LEQVTSTTETNETIIDGQEIKFLVLRIQKRSSDSGKYQQKTF</sequence>
<protein>
    <submittedName>
        <fullName evidence="1">Uncharacterized protein</fullName>
    </submittedName>
</protein>
<evidence type="ECO:0000313" key="1">
    <source>
        <dbReference type="EMBL" id="SVC92338.1"/>
    </source>
</evidence>
<organism evidence="1">
    <name type="scientific">marine metagenome</name>
    <dbReference type="NCBI Taxonomy" id="408172"/>
    <lineage>
        <taxon>unclassified sequences</taxon>
        <taxon>metagenomes</taxon>
        <taxon>ecological metagenomes</taxon>
    </lineage>
</organism>
<name>A0A382R5M5_9ZZZZ</name>
<gene>
    <name evidence="1" type="ORF">METZ01_LOCUS345192</name>
</gene>
<accession>A0A382R5M5</accession>
<feature type="non-terminal residue" evidence="1">
    <location>
        <position position="42"/>
    </location>
</feature>